<name>A0ABQ8JBY6_DERPT</name>
<dbReference type="Proteomes" id="UP000887458">
    <property type="component" value="Unassembled WGS sequence"/>
</dbReference>
<sequence>MIISSMNDSFFTQTLSELKYRFYSDSLYNRYFGISNEKKKILNSLTTQNFFSPSLDFHHQKRSFIQQKKTTVYVFDPEKTQQQQHRGLVSSFEKKLQIPDLYS</sequence>
<dbReference type="EMBL" id="NJHN03000054">
    <property type="protein sequence ID" value="KAH9420091.1"/>
    <property type="molecule type" value="Genomic_DNA"/>
</dbReference>
<organism evidence="1 2">
    <name type="scientific">Dermatophagoides pteronyssinus</name>
    <name type="common">European house dust mite</name>
    <dbReference type="NCBI Taxonomy" id="6956"/>
    <lineage>
        <taxon>Eukaryota</taxon>
        <taxon>Metazoa</taxon>
        <taxon>Ecdysozoa</taxon>
        <taxon>Arthropoda</taxon>
        <taxon>Chelicerata</taxon>
        <taxon>Arachnida</taxon>
        <taxon>Acari</taxon>
        <taxon>Acariformes</taxon>
        <taxon>Sarcoptiformes</taxon>
        <taxon>Astigmata</taxon>
        <taxon>Psoroptidia</taxon>
        <taxon>Analgoidea</taxon>
        <taxon>Pyroglyphidae</taxon>
        <taxon>Dermatophagoidinae</taxon>
        <taxon>Dermatophagoides</taxon>
    </lineage>
</organism>
<reference evidence="1 2" key="2">
    <citation type="journal article" date="2022" name="Mol. Biol. Evol.">
        <title>Comparative Genomics Reveals Insights into the Divergent Evolution of Astigmatic Mites and Household Pest Adaptations.</title>
        <authorList>
            <person name="Xiong Q."/>
            <person name="Wan A.T."/>
            <person name="Liu X."/>
            <person name="Fung C.S."/>
            <person name="Xiao X."/>
            <person name="Malainual N."/>
            <person name="Hou J."/>
            <person name="Wang L."/>
            <person name="Wang M."/>
            <person name="Yang K.Y."/>
            <person name="Cui Y."/>
            <person name="Leung E.L."/>
            <person name="Nong W."/>
            <person name="Shin S.K."/>
            <person name="Au S.W."/>
            <person name="Jeong K.Y."/>
            <person name="Chew F.T."/>
            <person name="Hui J.H."/>
            <person name="Leung T.F."/>
            <person name="Tungtrongchitr A."/>
            <person name="Zhong N."/>
            <person name="Liu Z."/>
            <person name="Tsui S.K."/>
        </authorList>
    </citation>
    <scope>NUCLEOTIDE SEQUENCE [LARGE SCALE GENOMIC DNA]</scope>
    <source>
        <strain evidence="1">Derp</strain>
    </source>
</reference>
<keyword evidence="2" id="KW-1185">Reference proteome</keyword>
<comment type="caution">
    <text evidence="1">The sequence shown here is derived from an EMBL/GenBank/DDBJ whole genome shotgun (WGS) entry which is preliminary data.</text>
</comment>
<evidence type="ECO:0000313" key="1">
    <source>
        <dbReference type="EMBL" id="KAH9420091.1"/>
    </source>
</evidence>
<gene>
    <name evidence="1" type="ORF">DERP_001926</name>
</gene>
<reference evidence="1 2" key="1">
    <citation type="journal article" date="2018" name="J. Allergy Clin. Immunol.">
        <title>High-quality assembly of Dermatophagoides pteronyssinus genome and transcriptome reveals a wide range of novel allergens.</title>
        <authorList>
            <person name="Liu X.Y."/>
            <person name="Yang K.Y."/>
            <person name="Wang M.Q."/>
            <person name="Kwok J.S."/>
            <person name="Zeng X."/>
            <person name="Yang Z."/>
            <person name="Xiao X.J."/>
            <person name="Lau C.P."/>
            <person name="Li Y."/>
            <person name="Huang Z.M."/>
            <person name="Ba J.G."/>
            <person name="Yim A.K."/>
            <person name="Ouyang C.Y."/>
            <person name="Ngai S.M."/>
            <person name="Chan T.F."/>
            <person name="Leung E.L."/>
            <person name="Liu L."/>
            <person name="Liu Z.G."/>
            <person name="Tsui S.K."/>
        </authorList>
    </citation>
    <scope>NUCLEOTIDE SEQUENCE [LARGE SCALE GENOMIC DNA]</scope>
    <source>
        <strain evidence="1">Derp</strain>
    </source>
</reference>
<accession>A0ABQ8JBY6</accession>
<evidence type="ECO:0000313" key="2">
    <source>
        <dbReference type="Proteomes" id="UP000887458"/>
    </source>
</evidence>
<protein>
    <submittedName>
        <fullName evidence="1">Uncharacterized protein</fullName>
    </submittedName>
</protein>
<proteinExistence type="predicted"/>